<dbReference type="Pfam" id="PF04376">
    <property type="entry name" value="ATE_N"/>
    <property type="match status" value="1"/>
</dbReference>
<comment type="catalytic activity">
    <reaction evidence="4">
        <text>N-terminal L-glutamyl-[protein] + L-leucyl-tRNA(Leu) = N-terminal L-leucyl-L-glutamyl-[protein] + tRNA(Leu) + H(+)</text>
        <dbReference type="Rhea" id="RHEA:50412"/>
        <dbReference type="Rhea" id="RHEA-COMP:9613"/>
        <dbReference type="Rhea" id="RHEA-COMP:9622"/>
        <dbReference type="Rhea" id="RHEA-COMP:12664"/>
        <dbReference type="Rhea" id="RHEA-COMP:12668"/>
        <dbReference type="ChEBI" id="CHEBI:15378"/>
        <dbReference type="ChEBI" id="CHEBI:64721"/>
        <dbReference type="ChEBI" id="CHEBI:78442"/>
        <dbReference type="ChEBI" id="CHEBI:78494"/>
        <dbReference type="ChEBI" id="CHEBI:133041"/>
        <dbReference type="EC" id="2.3.2.29"/>
    </reaction>
</comment>
<comment type="subcellular location">
    <subcellularLocation>
        <location evidence="4">Cytoplasm</location>
    </subcellularLocation>
</comment>
<dbReference type="PIRSF" id="PIRSF037208">
    <property type="entry name" value="ATE_pro_prd"/>
    <property type="match status" value="1"/>
</dbReference>
<dbReference type="EC" id="2.3.2.29" evidence="4"/>
<reference evidence="8" key="1">
    <citation type="journal article" date="2019" name="Int. J. Syst. Evol. Microbiol.">
        <title>The Global Catalogue of Microorganisms (GCM) 10K type strain sequencing project: providing services to taxonomists for standard genome sequencing and annotation.</title>
        <authorList>
            <consortium name="The Broad Institute Genomics Platform"/>
            <consortium name="The Broad Institute Genome Sequencing Center for Infectious Disease"/>
            <person name="Wu L."/>
            <person name="Ma J."/>
        </authorList>
    </citation>
    <scope>NUCLEOTIDE SEQUENCE [LARGE SCALE GENOMIC DNA]</scope>
    <source>
        <strain evidence="8">KCTC 23723</strain>
    </source>
</reference>
<dbReference type="Pfam" id="PF04377">
    <property type="entry name" value="ATE_C"/>
    <property type="match status" value="1"/>
</dbReference>
<dbReference type="SUPFAM" id="SSF55729">
    <property type="entry name" value="Acyl-CoA N-acyltransferases (Nat)"/>
    <property type="match status" value="1"/>
</dbReference>
<evidence type="ECO:0000256" key="2">
    <source>
        <dbReference type="ARBA" id="ARBA00022679"/>
    </source>
</evidence>
<evidence type="ECO:0000256" key="3">
    <source>
        <dbReference type="ARBA" id="ARBA00023315"/>
    </source>
</evidence>
<dbReference type="HAMAP" id="MF_00689">
    <property type="entry name" value="Bpt"/>
    <property type="match status" value="1"/>
</dbReference>
<comment type="function">
    <text evidence="4">Functions in the N-end rule pathway of protein degradation where it conjugates Leu from its aminoacyl-tRNA to the N-termini of proteins containing an N-terminal aspartate or glutamate.</text>
</comment>
<evidence type="ECO:0000256" key="1">
    <source>
        <dbReference type="ARBA" id="ARBA00022490"/>
    </source>
</evidence>
<comment type="caution">
    <text evidence="7">The sequence shown here is derived from an EMBL/GenBank/DDBJ whole genome shotgun (WGS) entry which is preliminary data.</text>
</comment>
<dbReference type="InterPro" id="IPR016181">
    <property type="entry name" value="Acyl_CoA_acyltransferase"/>
</dbReference>
<gene>
    <name evidence="7" type="primary">ate</name>
    <name evidence="4" type="synonym">bpt</name>
    <name evidence="7" type="ORF">GCM10008111_28710</name>
</gene>
<organism evidence="7 8">
    <name type="scientific">Alishewanella tabrizica</name>
    <dbReference type="NCBI Taxonomy" id="671278"/>
    <lineage>
        <taxon>Bacteria</taxon>
        <taxon>Pseudomonadati</taxon>
        <taxon>Pseudomonadota</taxon>
        <taxon>Gammaproteobacteria</taxon>
        <taxon>Alteromonadales</taxon>
        <taxon>Alteromonadaceae</taxon>
        <taxon>Alishewanella</taxon>
    </lineage>
</organism>
<keyword evidence="3 4" id="KW-0012">Acyltransferase</keyword>
<dbReference type="NCBIfam" id="NF002345">
    <property type="entry name" value="PRK01305.2-2"/>
    <property type="match status" value="1"/>
</dbReference>
<dbReference type="PANTHER" id="PTHR21367">
    <property type="entry name" value="ARGININE-TRNA-PROTEIN TRANSFERASE 1"/>
    <property type="match status" value="1"/>
</dbReference>
<evidence type="ECO:0000256" key="4">
    <source>
        <dbReference type="HAMAP-Rule" id="MF_00689"/>
    </source>
</evidence>
<proteinExistence type="inferred from homology"/>
<dbReference type="RefSeq" id="WP_189483928.1">
    <property type="nucleotide sequence ID" value="NZ_BMYR01000013.1"/>
</dbReference>
<feature type="domain" description="N-end rule aminoacyl transferase C-terminal" evidence="6">
    <location>
        <begin position="112"/>
        <end position="230"/>
    </location>
</feature>
<dbReference type="Proteomes" id="UP000634667">
    <property type="component" value="Unassembled WGS sequence"/>
</dbReference>
<dbReference type="InterPro" id="IPR030700">
    <property type="entry name" value="N-end_Aminoacyl_Trfase"/>
</dbReference>
<dbReference type="InterPro" id="IPR007472">
    <property type="entry name" value="N-end_Aminoacyl_Trfase_C"/>
</dbReference>
<feature type="domain" description="N-end aminoacyl transferase N-terminal" evidence="5">
    <location>
        <begin position="15"/>
        <end position="84"/>
    </location>
</feature>
<dbReference type="InterPro" id="IPR007471">
    <property type="entry name" value="N-end_Aminoacyl_Trfase_N"/>
</dbReference>
<dbReference type="InterPro" id="IPR017138">
    <property type="entry name" value="Asp_Glu_LeuTrfase"/>
</dbReference>
<comment type="similarity">
    <text evidence="4">Belongs to the R-transferase family. Bpt subfamily.</text>
</comment>
<evidence type="ECO:0000259" key="6">
    <source>
        <dbReference type="Pfam" id="PF04377"/>
    </source>
</evidence>
<evidence type="ECO:0000313" key="8">
    <source>
        <dbReference type="Proteomes" id="UP000634667"/>
    </source>
</evidence>
<comment type="catalytic activity">
    <reaction evidence="4">
        <text>N-terminal L-aspartyl-[protein] + L-leucyl-tRNA(Leu) = N-terminal L-leucyl-L-aspartyl-[protein] + tRNA(Leu) + H(+)</text>
        <dbReference type="Rhea" id="RHEA:50420"/>
        <dbReference type="Rhea" id="RHEA-COMP:9613"/>
        <dbReference type="Rhea" id="RHEA-COMP:9622"/>
        <dbReference type="Rhea" id="RHEA-COMP:12669"/>
        <dbReference type="Rhea" id="RHEA-COMP:12674"/>
        <dbReference type="ChEBI" id="CHEBI:15378"/>
        <dbReference type="ChEBI" id="CHEBI:64720"/>
        <dbReference type="ChEBI" id="CHEBI:78442"/>
        <dbReference type="ChEBI" id="CHEBI:78494"/>
        <dbReference type="ChEBI" id="CHEBI:133042"/>
        <dbReference type="EC" id="2.3.2.29"/>
    </reaction>
</comment>
<dbReference type="GO" id="GO:0016740">
    <property type="term" value="F:transferase activity"/>
    <property type="evidence" value="ECO:0007669"/>
    <property type="project" value="UniProtKB-KW"/>
</dbReference>
<protein>
    <recommendedName>
        <fullName evidence="4">Aspartate/glutamate leucyltransferase</fullName>
        <ecNumber evidence="4">2.3.2.29</ecNumber>
    </recommendedName>
</protein>
<keyword evidence="8" id="KW-1185">Reference proteome</keyword>
<dbReference type="PANTHER" id="PTHR21367:SF1">
    <property type="entry name" value="ARGINYL-TRNA--PROTEIN TRANSFERASE 1"/>
    <property type="match status" value="1"/>
</dbReference>
<dbReference type="EMBL" id="BMYR01000013">
    <property type="protein sequence ID" value="GGW70875.1"/>
    <property type="molecule type" value="Genomic_DNA"/>
</dbReference>
<dbReference type="NCBIfam" id="NF002346">
    <property type="entry name" value="PRK01305.2-3"/>
    <property type="match status" value="1"/>
</dbReference>
<keyword evidence="1 4" id="KW-0963">Cytoplasm</keyword>
<name>A0ABQ2WVM3_9ALTE</name>
<dbReference type="NCBIfam" id="NF002342">
    <property type="entry name" value="PRK01305.1-3"/>
    <property type="match status" value="1"/>
</dbReference>
<keyword evidence="2 4" id="KW-0808">Transferase</keyword>
<accession>A0ABQ2WVM3</accession>
<sequence>MSSTPLQFGLTPPATCSYLPTAQEQLAVLMSPIPHDHQLYEQLVAHNFRRSGNQLYRPHCAQCQACQSLRIPVNTFEPSRAQRRILAKAERANWHYRLQDNNLTPEAYQSLFALFERYIAFKHADGSMYPATPEQLDSLLSSQWQPIKLLTVYQQQQLMAVSIIDALTNSYSAVYSFFAPEAVAFSPGKLAVLYLLAEAKASARQFVYLGYQVDGCRKMAYKTEFRPHQRFFDGYWHSFA</sequence>
<evidence type="ECO:0000259" key="5">
    <source>
        <dbReference type="Pfam" id="PF04376"/>
    </source>
</evidence>
<evidence type="ECO:0000313" key="7">
    <source>
        <dbReference type="EMBL" id="GGW70875.1"/>
    </source>
</evidence>